<evidence type="ECO:0000313" key="1">
    <source>
        <dbReference type="EMBL" id="GBL81233.1"/>
    </source>
</evidence>
<comment type="caution">
    <text evidence="1">The sequence shown here is derived from an EMBL/GenBank/DDBJ whole genome shotgun (WGS) entry which is preliminary data.</text>
</comment>
<protein>
    <submittedName>
        <fullName evidence="1">Uncharacterized protein</fullName>
    </submittedName>
</protein>
<reference evidence="1 2" key="1">
    <citation type="journal article" date="2019" name="Sci. Rep.">
        <title>Orb-weaving spider Araneus ventricosus genome elucidates the spidroin gene catalogue.</title>
        <authorList>
            <person name="Kono N."/>
            <person name="Nakamura H."/>
            <person name="Ohtoshi R."/>
            <person name="Moran D.A.P."/>
            <person name="Shinohara A."/>
            <person name="Yoshida Y."/>
            <person name="Fujiwara M."/>
            <person name="Mori M."/>
            <person name="Tomita M."/>
            <person name="Arakawa K."/>
        </authorList>
    </citation>
    <scope>NUCLEOTIDE SEQUENCE [LARGE SCALE GENOMIC DNA]</scope>
</reference>
<organism evidence="1 2">
    <name type="scientific">Araneus ventricosus</name>
    <name type="common">Orbweaver spider</name>
    <name type="synonym">Epeira ventricosa</name>
    <dbReference type="NCBI Taxonomy" id="182803"/>
    <lineage>
        <taxon>Eukaryota</taxon>
        <taxon>Metazoa</taxon>
        <taxon>Ecdysozoa</taxon>
        <taxon>Arthropoda</taxon>
        <taxon>Chelicerata</taxon>
        <taxon>Arachnida</taxon>
        <taxon>Araneae</taxon>
        <taxon>Araneomorphae</taxon>
        <taxon>Entelegynae</taxon>
        <taxon>Araneoidea</taxon>
        <taxon>Araneidae</taxon>
        <taxon>Araneus</taxon>
    </lineage>
</organism>
<keyword evidence="2" id="KW-1185">Reference proteome</keyword>
<dbReference type="PANTHER" id="PTHR46409">
    <property type="entry name" value="HTH PSQ-TYPE DOMAIN-CONTAINING PROTEIN"/>
    <property type="match status" value="1"/>
</dbReference>
<proteinExistence type="predicted"/>
<dbReference type="EMBL" id="BGPR01081031">
    <property type="protein sequence ID" value="GBL81233.1"/>
    <property type="molecule type" value="Genomic_DNA"/>
</dbReference>
<sequence>MKVYAPVWFTIKIHHSCKDGSKHVFETIKKSCYLSSELKAVIDSVIQRNGYFGNPENILIAMITDNRNFIRELGLRRIMAAIARKSIVLRKFTIPDFHFEAENYHELIDWQNWEETEPPLAMGISDEALKQMMVDGVPAEVFDFENYPYHTQSVERCVKLVTEASAAVCGATKRDGFIRVRLEFKQLMHNLTLKLNIVNSQANSKSSHPPNYV</sequence>
<dbReference type="AlphaFoldDB" id="A0A4Y2AN41"/>
<dbReference type="Proteomes" id="UP000499080">
    <property type="component" value="Unassembled WGS sequence"/>
</dbReference>
<evidence type="ECO:0000313" key="2">
    <source>
        <dbReference type="Proteomes" id="UP000499080"/>
    </source>
</evidence>
<gene>
    <name evidence="1" type="ORF">AVEN_267048_1</name>
</gene>
<dbReference type="OrthoDB" id="8023395at2759"/>
<accession>A0A4Y2AN41</accession>
<dbReference type="PANTHER" id="PTHR46409:SF1">
    <property type="entry name" value="HTH PSQ-TYPE DOMAIN-CONTAINING PROTEIN"/>
    <property type="match status" value="1"/>
</dbReference>
<name>A0A4Y2AN41_ARAVE</name>